<evidence type="ECO:0000259" key="1">
    <source>
        <dbReference type="Pfam" id="PF07238"/>
    </source>
</evidence>
<dbReference type="SUPFAM" id="SSF141371">
    <property type="entry name" value="PilZ domain-like"/>
    <property type="match status" value="1"/>
</dbReference>
<proteinExistence type="predicted"/>
<dbReference type="InterPro" id="IPR009875">
    <property type="entry name" value="PilZ_domain"/>
</dbReference>
<protein>
    <submittedName>
        <fullName evidence="2">PilZ domain-containing protein</fullName>
    </submittedName>
</protein>
<evidence type="ECO:0000313" key="2">
    <source>
        <dbReference type="EMBL" id="QRJ64952.1"/>
    </source>
</evidence>
<feature type="domain" description="PilZ" evidence="1">
    <location>
        <begin position="3"/>
        <end position="91"/>
    </location>
</feature>
<dbReference type="AlphaFoldDB" id="A0A974SRA8"/>
<reference evidence="2" key="1">
    <citation type="submission" date="2020-11" db="EMBL/GenBank/DDBJ databases">
        <title>Azospira restricta DSM 18626 genome sequence.</title>
        <authorList>
            <person name="Moe W.M."/>
        </authorList>
    </citation>
    <scope>NUCLEOTIDE SEQUENCE</scope>
    <source>
        <strain evidence="2">DSM 18626</strain>
    </source>
</reference>
<organism evidence="2 3">
    <name type="scientific">Azospira restricta</name>
    <dbReference type="NCBI Taxonomy" id="404405"/>
    <lineage>
        <taxon>Bacteria</taxon>
        <taxon>Pseudomonadati</taxon>
        <taxon>Pseudomonadota</taxon>
        <taxon>Betaproteobacteria</taxon>
        <taxon>Rhodocyclales</taxon>
        <taxon>Rhodocyclaceae</taxon>
        <taxon>Azospira</taxon>
    </lineage>
</organism>
<dbReference type="KEGG" id="ares:IWH25_06315"/>
<dbReference type="Proteomes" id="UP000663444">
    <property type="component" value="Chromosome"/>
</dbReference>
<accession>A0A974SRA8</accession>
<name>A0A974SRA8_9RHOO</name>
<dbReference type="SUPFAM" id="SSF52091">
    <property type="entry name" value="SpoIIaa-like"/>
    <property type="match status" value="1"/>
</dbReference>
<sequence>MQEKRRHQRISFDDPQPIRLGHRGERAVGELENLSLGGLMFRTTLTLAVGETVGCEFRVFESPLIDLPAVVVSRIGDGLYGARFQAGPMSQHLIEDAINGAIGKGKATILSIHSLPGGKVLRVAGALTATARNDFMHGVERVGVAEIDLSGVTLIDSDGVSMCADAVARYGVRAERRSPCVEAVWRP</sequence>
<dbReference type="Gene3D" id="2.40.10.220">
    <property type="entry name" value="predicted glycosyltransferase like domains"/>
    <property type="match status" value="1"/>
</dbReference>
<dbReference type="RefSeq" id="WP_203388480.1">
    <property type="nucleotide sequence ID" value="NZ_CP064781.1"/>
</dbReference>
<gene>
    <name evidence="2" type="ORF">IWH25_06315</name>
</gene>
<evidence type="ECO:0000313" key="3">
    <source>
        <dbReference type="Proteomes" id="UP000663444"/>
    </source>
</evidence>
<dbReference type="Pfam" id="PF07238">
    <property type="entry name" value="PilZ"/>
    <property type="match status" value="1"/>
</dbReference>
<dbReference type="InterPro" id="IPR036513">
    <property type="entry name" value="STAS_dom_sf"/>
</dbReference>
<dbReference type="GO" id="GO:0035438">
    <property type="term" value="F:cyclic-di-GMP binding"/>
    <property type="evidence" value="ECO:0007669"/>
    <property type="project" value="InterPro"/>
</dbReference>
<keyword evidence="3" id="KW-1185">Reference proteome</keyword>
<dbReference type="EMBL" id="CP064781">
    <property type="protein sequence ID" value="QRJ64952.1"/>
    <property type="molecule type" value="Genomic_DNA"/>
</dbReference>